<feature type="compositionally biased region" description="Polar residues" evidence="1">
    <location>
        <begin position="124"/>
        <end position="148"/>
    </location>
</feature>
<dbReference type="AlphaFoldDB" id="A0A0D0DTW4"/>
<protein>
    <submittedName>
        <fullName evidence="2">Uncharacterized protein</fullName>
    </submittedName>
</protein>
<evidence type="ECO:0000313" key="2">
    <source>
        <dbReference type="EMBL" id="KIK97468.1"/>
    </source>
</evidence>
<keyword evidence="3" id="KW-1185">Reference proteome</keyword>
<name>A0A0D0DTW4_9AGAM</name>
<reference evidence="2 3" key="1">
    <citation type="submission" date="2014-04" db="EMBL/GenBank/DDBJ databases">
        <authorList>
            <consortium name="DOE Joint Genome Institute"/>
            <person name="Kuo A."/>
            <person name="Kohler A."/>
            <person name="Jargeat P."/>
            <person name="Nagy L.G."/>
            <person name="Floudas D."/>
            <person name="Copeland A."/>
            <person name="Barry K.W."/>
            <person name="Cichocki N."/>
            <person name="Veneault-Fourrey C."/>
            <person name="LaButti K."/>
            <person name="Lindquist E.A."/>
            <person name="Lipzen A."/>
            <person name="Lundell T."/>
            <person name="Morin E."/>
            <person name="Murat C."/>
            <person name="Sun H."/>
            <person name="Tunlid A."/>
            <person name="Henrissat B."/>
            <person name="Grigoriev I.V."/>
            <person name="Hibbett D.S."/>
            <person name="Martin F."/>
            <person name="Nordberg H.P."/>
            <person name="Cantor M.N."/>
            <person name="Hua S.X."/>
        </authorList>
    </citation>
    <scope>NUCLEOTIDE SEQUENCE [LARGE SCALE GENOMIC DNA]</scope>
    <source>
        <strain evidence="2 3">Ve08.2h10</strain>
    </source>
</reference>
<dbReference type="HOGENOM" id="CLU_1428418_0_0_1"/>
<accession>A0A0D0DTW4</accession>
<dbReference type="EMBL" id="KN824934">
    <property type="protein sequence ID" value="KIK97468.1"/>
    <property type="molecule type" value="Genomic_DNA"/>
</dbReference>
<sequence length="190" mass="20997">MHHGAPRCSILRVRGCISISSSKWPFLCVRMVRIRRLGANSSLVLCTFLPSAFHSILDSVYSRAIKPVSAFRNTFLNTELSLIDIPSTVVYPSFAHGRFDDHTQLGTHLLSTARPPVPYISYQRPWQSSSPHPSQKTPSQSRIISSPATPKAKEVPAVLHVNANVNSTNNNSMNSHDISEYAPISCSPFL</sequence>
<dbReference type="Proteomes" id="UP000054538">
    <property type="component" value="Unassembled WGS sequence"/>
</dbReference>
<evidence type="ECO:0000256" key="1">
    <source>
        <dbReference type="SAM" id="MobiDB-lite"/>
    </source>
</evidence>
<dbReference type="InParanoid" id="A0A0D0DTW4"/>
<feature type="region of interest" description="Disordered" evidence="1">
    <location>
        <begin position="124"/>
        <end position="152"/>
    </location>
</feature>
<evidence type="ECO:0000313" key="3">
    <source>
        <dbReference type="Proteomes" id="UP000054538"/>
    </source>
</evidence>
<gene>
    <name evidence="2" type="ORF">PAXRUDRAFT_221402</name>
</gene>
<proteinExistence type="predicted"/>
<reference evidence="3" key="2">
    <citation type="submission" date="2015-01" db="EMBL/GenBank/DDBJ databases">
        <title>Evolutionary Origins and Diversification of the Mycorrhizal Mutualists.</title>
        <authorList>
            <consortium name="DOE Joint Genome Institute"/>
            <consortium name="Mycorrhizal Genomics Consortium"/>
            <person name="Kohler A."/>
            <person name="Kuo A."/>
            <person name="Nagy L.G."/>
            <person name="Floudas D."/>
            <person name="Copeland A."/>
            <person name="Barry K.W."/>
            <person name="Cichocki N."/>
            <person name="Veneault-Fourrey C."/>
            <person name="LaButti K."/>
            <person name="Lindquist E.A."/>
            <person name="Lipzen A."/>
            <person name="Lundell T."/>
            <person name="Morin E."/>
            <person name="Murat C."/>
            <person name="Riley R."/>
            <person name="Ohm R."/>
            <person name="Sun H."/>
            <person name="Tunlid A."/>
            <person name="Henrissat B."/>
            <person name="Grigoriev I.V."/>
            <person name="Hibbett D.S."/>
            <person name="Martin F."/>
        </authorList>
    </citation>
    <scope>NUCLEOTIDE SEQUENCE [LARGE SCALE GENOMIC DNA]</scope>
    <source>
        <strain evidence="3">Ve08.2h10</strain>
    </source>
</reference>
<organism evidence="2 3">
    <name type="scientific">Paxillus rubicundulus Ve08.2h10</name>
    <dbReference type="NCBI Taxonomy" id="930991"/>
    <lineage>
        <taxon>Eukaryota</taxon>
        <taxon>Fungi</taxon>
        <taxon>Dikarya</taxon>
        <taxon>Basidiomycota</taxon>
        <taxon>Agaricomycotina</taxon>
        <taxon>Agaricomycetes</taxon>
        <taxon>Agaricomycetidae</taxon>
        <taxon>Boletales</taxon>
        <taxon>Paxilineae</taxon>
        <taxon>Paxillaceae</taxon>
        <taxon>Paxillus</taxon>
    </lineage>
</organism>